<sequence length="180" mass="20274">MNDLKASARKIADFVNALSAKGGLRLRYRITAGGGAADPEGLERRDIYVELEGPDAPLLIEREGEVLRALEQVASQILRLDPLDHDRISFDAEGFKANRARALKEMAKAGVESVRATGQPYSFNPMSSRERRMLHLALKEYEDMRTESNGEGARRMVVLYPLDWKNTDRARATAQAFRRR</sequence>
<dbReference type="PROSITE" id="PS51061">
    <property type="entry name" value="R3H"/>
    <property type="match status" value="1"/>
</dbReference>
<evidence type="ECO:0000313" key="2">
    <source>
        <dbReference type="EMBL" id="ADV85018.1"/>
    </source>
</evidence>
<dbReference type="InterPro" id="IPR039247">
    <property type="entry name" value="KhpB"/>
</dbReference>
<dbReference type="Gene3D" id="3.30.300.20">
    <property type="match status" value="1"/>
</dbReference>
<dbReference type="STRING" id="401053.AciPR4_4275"/>
<gene>
    <name evidence="2" type="ordered locus">AciPR4_4275</name>
</gene>
<dbReference type="GO" id="GO:0003723">
    <property type="term" value="F:RNA binding"/>
    <property type="evidence" value="ECO:0007669"/>
    <property type="project" value="InterPro"/>
</dbReference>
<accession>E8V6Z4</accession>
<dbReference type="PANTHER" id="PTHR35800:SF1">
    <property type="entry name" value="RNA-BINDING PROTEIN KHPB"/>
    <property type="match status" value="1"/>
</dbReference>
<dbReference type="SUPFAM" id="SSF82708">
    <property type="entry name" value="R3H domain"/>
    <property type="match status" value="1"/>
</dbReference>
<dbReference type="InterPro" id="IPR036867">
    <property type="entry name" value="R3H_dom_sf"/>
</dbReference>
<dbReference type="Gene3D" id="3.30.1370.50">
    <property type="entry name" value="R3H-like domain"/>
    <property type="match status" value="1"/>
</dbReference>
<dbReference type="PANTHER" id="PTHR35800">
    <property type="entry name" value="PROTEIN JAG"/>
    <property type="match status" value="1"/>
</dbReference>
<dbReference type="RefSeq" id="WP_013570748.1">
    <property type="nucleotide sequence ID" value="NC_014963.1"/>
</dbReference>
<protein>
    <submittedName>
        <fullName evidence="2">Single-stranded nucleic acid binding R3H domain-containing protein</fullName>
    </submittedName>
</protein>
<dbReference type="AlphaFoldDB" id="E8V6Z4"/>
<dbReference type="eggNOG" id="COG1847">
    <property type="taxonomic scope" value="Bacteria"/>
</dbReference>
<proteinExistence type="predicted"/>
<dbReference type="CDD" id="cd02644">
    <property type="entry name" value="R3H_jag"/>
    <property type="match status" value="1"/>
</dbReference>
<dbReference type="InterPro" id="IPR001374">
    <property type="entry name" value="R3H_dom"/>
</dbReference>
<evidence type="ECO:0000259" key="1">
    <source>
        <dbReference type="PROSITE" id="PS51061"/>
    </source>
</evidence>
<dbReference type="Proteomes" id="UP000006844">
    <property type="component" value="Chromosome"/>
</dbReference>
<dbReference type="InterPro" id="IPR015946">
    <property type="entry name" value="KH_dom-like_a/b"/>
</dbReference>
<organism evidence="2 3">
    <name type="scientific">Terriglobus saanensis (strain ATCC BAA-1853 / DSM 23119 / SP1PR4)</name>
    <dbReference type="NCBI Taxonomy" id="401053"/>
    <lineage>
        <taxon>Bacteria</taxon>
        <taxon>Pseudomonadati</taxon>
        <taxon>Acidobacteriota</taxon>
        <taxon>Terriglobia</taxon>
        <taxon>Terriglobales</taxon>
        <taxon>Acidobacteriaceae</taxon>
        <taxon>Terriglobus</taxon>
    </lineage>
</organism>
<evidence type="ECO:0000313" key="3">
    <source>
        <dbReference type="Proteomes" id="UP000006844"/>
    </source>
</evidence>
<name>E8V6Z4_TERSS</name>
<dbReference type="EMBL" id="CP002467">
    <property type="protein sequence ID" value="ADV85018.1"/>
    <property type="molecule type" value="Genomic_DNA"/>
</dbReference>
<dbReference type="Pfam" id="PF01424">
    <property type="entry name" value="R3H"/>
    <property type="match status" value="1"/>
</dbReference>
<feature type="domain" description="R3H" evidence="1">
    <location>
        <begin position="97"/>
        <end position="163"/>
    </location>
</feature>
<dbReference type="HOGENOM" id="CLU_107590_0_0_0"/>
<dbReference type="InterPro" id="IPR034079">
    <property type="entry name" value="R3H_KhpB"/>
</dbReference>
<dbReference type="SMART" id="SM00393">
    <property type="entry name" value="R3H"/>
    <property type="match status" value="1"/>
</dbReference>
<keyword evidence="3" id="KW-1185">Reference proteome</keyword>
<dbReference type="KEGG" id="tsa:AciPR4_4275"/>
<reference evidence="2 3" key="1">
    <citation type="journal article" date="2012" name="Stand. Genomic Sci.">
        <title>Complete genome sequence of Terriglobus saanensis type strain SP1PR4(T), an Acidobacteria from tundra soil.</title>
        <authorList>
            <person name="Rawat S.R."/>
            <person name="Mannisto M.K."/>
            <person name="Starovoytov V."/>
            <person name="Goodwin L."/>
            <person name="Nolan M."/>
            <person name="Hauser L."/>
            <person name="Land M."/>
            <person name="Davenport K.W."/>
            <person name="Woyke T."/>
            <person name="Haggblom M.M."/>
        </authorList>
    </citation>
    <scope>NUCLEOTIDE SEQUENCE</scope>
    <source>
        <strain evidence="3">ATCC BAA-1853 / DSM 23119 / SP1PR4</strain>
    </source>
</reference>
<dbReference type="OrthoDB" id="9794483at2"/>